<feature type="chain" id="PRO_5046901925" evidence="1">
    <location>
        <begin position="35"/>
        <end position="164"/>
    </location>
</feature>
<accession>A0ABT5MFE1</accession>
<proteinExistence type="predicted"/>
<name>A0ABT5MFE1_9BURK</name>
<comment type="caution">
    <text evidence="2">The sequence shown here is derived from an EMBL/GenBank/DDBJ whole genome shotgun (WGS) entry which is preliminary data.</text>
</comment>
<reference evidence="2 3" key="1">
    <citation type="submission" date="2023-02" db="EMBL/GenBank/DDBJ databases">
        <title>Bacterial whole genome sequence for Curvibacter sp. HBC28.</title>
        <authorList>
            <person name="Le V."/>
            <person name="Ko S.-R."/>
            <person name="Ahn C.-Y."/>
            <person name="Oh H.-M."/>
        </authorList>
    </citation>
    <scope>NUCLEOTIDE SEQUENCE [LARGE SCALE GENOMIC DNA]</scope>
    <source>
        <strain evidence="2 3">HBC28</strain>
    </source>
</reference>
<gene>
    <name evidence="2" type="ORF">PSQ39_04065</name>
</gene>
<organism evidence="2 3">
    <name type="scientific">Curvibacter microcysteis</name>
    <dbReference type="NCBI Taxonomy" id="3026419"/>
    <lineage>
        <taxon>Bacteria</taxon>
        <taxon>Pseudomonadati</taxon>
        <taxon>Pseudomonadota</taxon>
        <taxon>Betaproteobacteria</taxon>
        <taxon>Burkholderiales</taxon>
        <taxon>Comamonadaceae</taxon>
        <taxon>Curvibacter</taxon>
    </lineage>
</organism>
<evidence type="ECO:0000313" key="2">
    <source>
        <dbReference type="EMBL" id="MDD0813796.1"/>
    </source>
</evidence>
<sequence>MPASFLSHLSSPLRHVAALALLGAAALAPHVAQAVGAYDGIYQNSQQSSNYLSVHQNGSTLIVASFNTISPVGATQTTVGGAYKPARQDIWDLYQGTITGSTGILNGQVIYGACQVSVSAAFDSTGVQLVLGALSTTASGLNQGLNCSLLPARTATNVRFNKIY</sequence>
<dbReference type="Proteomes" id="UP001528672">
    <property type="component" value="Unassembled WGS sequence"/>
</dbReference>
<dbReference type="RefSeq" id="WP_273925348.1">
    <property type="nucleotide sequence ID" value="NZ_JAQSIO010000001.1"/>
</dbReference>
<evidence type="ECO:0000313" key="3">
    <source>
        <dbReference type="Proteomes" id="UP001528672"/>
    </source>
</evidence>
<protein>
    <submittedName>
        <fullName evidence="2">Uncharacterized protein</fullName>
    </submittedName>
</protein>
<keyword evidence="1" id="KW-0732">Signal</keyword>
<dbReference type="EMBL" id="JAQSIO010000001">
    <property type="protein sequence ID" value="MDD0813796.1"/>
    <property type="molecule type" value="Genomic_DNA"/>
</dbReference>
<keyword evidence="3" id="KW-1185">Reference proteome</keyword>
<feature type="signal peptide" evidence="1">
    <location>
        <begin position="1"/>
        <end position="34"/>
    </location>
</feature>
<evidence type="ECO:0000256" key="1">
    <source>
        <dbReference type="SAM" id="SignalP"/>
    </source>
</evidence>